<keyword evidence="2" id="KW-1185">Reference proteome</keyword>
<dbReference type="AlphaFoldDB" id="A0A0D9XQT4"/>
<dbReference type="Proteomes" id="UP000032180">
    <property type="component" value="Chromosome 11"/>
</dbReference>
<dbReference type="EnsemblPlants" id="LPERR11G07330.3">
    <property type="protein sequence ID" value="LPERR11G07330.3"/>
    <property type="gene ID" value="LPERR11G07330"/>
</dbReference>
<organism evidence="1 2">
    <name type="scientific">Leersia perrieri</name>
    <dbReference type="NCBI Taxonomy" id="77586"/>
    <lineage>
        <taxon>Eukaryota</taxon>
        <taxon>Viridiplantae</taxon>
        <taxon>Streptophyta</taxon>
        <taxon>Embryophyta</taxon>
        <taxon>Tracheophyta</taxon>
        <taxon>Spermatophyta</taxon>
        <taxon>Magnoliopsida</taxon>
        <taxon>Liliopsida</taxon>
        <taxon>Poales</taxon>
        <taxon>Poaceae</taxon>
        <taxon>BOP clade</taxon>
        <taxon>Oryzoideae</taxon>
        <taxon>Oryzeae</taxon>
        <taxon>Oryzinae</taxon>
        <taxon>Leersia</taxon>
    </lineage>
</organism>
<evidence type="ECO:0000313" key="1">
    <source>
        <dbReference type="EnsemblPlants" id="LPERR11G07330.3"/>
    </source>
</evidence>
<dbReference type="Gramene" id="LPERR11G07330.3">
    <property type="protein sequence ID" value="LPERR11G07330.3"/>
    <property type="gene ID" value="LPERR11G07330"/>
</dbReference>
<reference evidence="1 2" key="1">
    <citation type="submission" date="2012-08" db="EMBL/GenBank/DDBJ databases">
        <title>Oryza genome evolution.</title>
        <authorList>
            <person name="Wing R.A."/>
        </authorList>
    </citation>
    <scope>NUCLEOTIDE SEQUENCE</scope>
</reference>
<evidence type="ECO:0000313" key="2">
    <source>
        <dbReference type="Proteomes" id="UP000032180"/>
    </source>
</evidence>
<protein>
    <submittedName>
        <fullName evidence="1">Uncharacterized protein</fullName>
    </submittedName>
</protein>
<sequence>MVAAGARAEISCMKKGAHPVESPLRLGISIPPYTGADHAWASLRNIHRYDNIGIAAYPKKLQFGQYVARLCITLTLPL</sequence>
<name>A0A0D9XQT4_9ORYZ</name>
<proteinExistence type="predicted"/>
<reference evidence="2" key="2">
    <citation type="submission" date="2013-12" db="EMBL/GenBank/DDBJ databases">
        <authorList>
            <person name="Yu Y."/>
            <person name="Lee S."/>
            <person name="de Baynast K."/>
            <person name="Wissotski M."/>
            <person name="Liu L."/>
            <person name="Talag J."/>
            <person name="Goicoechea J."/>
            <person name="Angelova A."/>
            <person name="Jetty R."/>
            <person name="Kudrna D."/>
            <person name="Golser W."/>
            <person name="Rivera L."/>
            <person name="Zhang J."/>
            <person name="Wing R."/>
        </authorList>
    </citation>
    <scope>NUCLEOTIDE SEQUENCE</scope>
</reference>
<dbReference type="HOGENOM" id="CLU_2625524_0_0_1"/>
<reference evidence="1" key="3">
    <citation type="submission" date="2015-04" db="UniProtKB">
        <authorList>
            <consortium name="EnsemblPlants"/>
        </authorList>
    </citation>
    <scope>IDENTIFICATION</scope>
</reference>
<accession>A0A0D9XQT4</accession>